<comment type="caution">
    <text evidence="1">The sequence shown here is derived from an EMBL/GenBank/DDBJ whole genome shotgun (WGS) entry which is preliminary data.</text>
</comment>
<reference evidence="1" key="1">
    <citation type="journal article" date="2023" name="Insect Mol. Biol.">
        <title>Genome sequencing provides insights into the evolution of gene families encoding plant cell wall-degrading enzymes in longhorned beetles.</title>
        <authorList>
            <person name="Shin N.R."/>
            <person name="Okamura Y."/>
            <person name="Kirsch R."/>
            <person name="Pauchet Y."/>
        </authorList>
    </citation>
    <scope>NUCLEOTIDE SEQUENCE</scope>
    <source>
        <strain evidence="1">MMC_N1</strain>
    </source>
</reference>
<evidence type="ECO:0000313" key="2">
    <source>
        <dbReference type="Proteomes" id="UP001162164"/>
    </source>
</evidence>
<accession>A0ABQ9JE26</accession>
<name>A0ABQ9JE26_9CUCU</name>
<gene>
    <name evidence="1" type="ORF">NQ317_005334</name>
</gene>
<dbReference type="EMBL" id="JAPWTJ010000679">
    <property type="protein sequence ID" value="KAJ8976414.1"/>
    <property type="molecule type" value="Genomic_DNA"/>
</dbReference>
<organism evidence="1 2">
    <name type="scientific">Molorchus minor</name>
    <dbReference type="NCBI Taxonomy" id="1323400"/>
    <lineage>
        <taxon>Eukaryota</taxon>
        <taxon>Metazoa</taxon>
        <taxon>Ecdysozoa</taxon>
        <taxon>Arthropoda</taxon>
        <taxon>Hexapoda</taxon>
        <taxon>Insecta</taxon>
        <taxon>Pterygota</taxon>
        <taxon>Neoptera</taxon>
        <taxon>Endopterygota</taxon>
        <taxon>Coleoptera</taxon>
        <taxon>Polyphaga</taxon>
        <taxon>Cucujiformia</taxon>
        <taxon>Chrysomeloidea</taxon>
        <taxon>Cerambycidae</taxon>
        <taxon>Lamiinae</taxon>
        <taxon>Monochamini</taxon>
        <taxon>Molorchus</taxon>
    </lineage>
</organism>
<dbReference type="Proteomes" id="UP001162164">
    <property type="component" value="Unassembled WGS sequence"/>
</dbReference>
<keyword evidence="2" id="KW-1185">Reference proteome</keyword>
<protein>
    <submittedName>
        <fullName evidence="1">Uncharacterized protein</fullName>
    </submittedName>
</protein>
<proteinExistence type="predicted"/>
<sequence length="42" mass="4800">MIHDAFQENKNMTDRVLISAQIQEATRNLDIIKKTSGIRSNV</sequence>
<evidence type="ECO:0000313" key="1">
    <source>
        <dbReference type="EMBL" id="KAJ8976414.1"/>
    </source>
</evidence>